<protein>
    <recommendedName>
        <fullName evidence="6">PAC domain-containing protein</fullName>
    </recommendedName>
</protein>
<feature type="transmembrane region" description="Helical" evidence="1">
    <location>
        <begin position="67"/>
        <end position="85"/>
    </location>
</feature>
<proteinExistence type="predicted"/>
<evidence type="ECO:0008006" key="6">
    <source>
        <dbReference type="Google" id="ProtNLM"/>
    </source>
</evidence>
<dbReference type="InterPro" id="IPR031621">
    <property type="entry name" value="HisKA_7TM"/>
</dbReference>
<dbReference type="InterPro" id="IPR000700">
    <property type="entry name" value="PAS-assoc_C"/>
</dbReference>
<feature type="domain" description="PAS" evidence="2">
    <location>
        <begin position="238"/>
        <end position="276"/>
    </location>
</feature>
<dbReference type="Proteomes" id="UP000422108">
    <property type="component" value="Chromosome"/>
</dbReference>
<name>A0A5K8AIL5_9BACT</name>
<dbReference type="AlphaFoldDB" id="A0A5K8AIL5"/>
<keyword evidence="5" id="KW-1185">Reference proteome</keyword>
<reference evidence="4 5" key="1">
    <citation type="submission" date="2019-11" db="EMBL/GenBank/DDBJ databases">
        <title>Comparative genomics of hydrocarbon-degrading Desulfosarcina strains.</title>
        <authorList>
            <person name="Watanabe M."/>
            <person name="Kojima H."/>
            <person name="Fukui M."/>
        </authorList>
    </citation>
    <scope>NUCLEOTIDE SEQUENCE [LARGE SCALE GENOMIC DNA]</scope>
    <source>
        <strain evidence="5">oXyS1</strain>
    </source>
</reference>
<sequence length="435" mass="49214">MFMFSAVSFFSGLLSMFIGNIVYFHSSKKPVHKLFFILCLFNAYWGFTEFMFRQASDVNDAFLWLKIYVFVIVVIPVGLHFAVLYTGRVFFLQKKWVLAALYISVIAISISLLFHNYMFASMIKMPWGYAPVLAPSSIPRNIVILWLVIINSCDIILILYHLVKTHNRNEKRQTFLVAMGIISPIVLANISQFFLPMFNVQIPELTTIGTTLQASFIGFAIWKYDLFAINPATAANNIVATISDNFILLDPGGKILSINRAVTDSLGYYEKDLIRRPVTSILSGDVTEQFFFTEAMIDGKSISTVTIKKKPVRNLEGILITKSGKKVPVSVAVSILWNRDGSVAGYVIIARDITEQKQIESQREGLIKELQDALSNIKVLRGLLPICANCKKVRDDEGYWHDVAVYIRNHSEADFSHGICPECMKKLYPEFVDKP</sequence>
<dbReference type="Gene3D" id="3.30.450.20">
    <property type="entry name" value="PAS domain"/>
    <property type="match status" value="1"/>
</dbReference>
<accession>A0A5K8AIL5</accession>
<dbReference type="PROSITE" id="PS50113">
    <property type="entry name" value="PAC"/>
    <property type="match status" value="1"/>
</dbReference>
<dbReference type="InterPro" id="IPR035965">
    <property type="entry name" value="PAS-like_dom_sf"/>
</dbReference>
<evidence type="ECO:0000313" key="5">
    <source>
        <dbReference type="Proteomes" id="UP000422108"/>
    </source>
</evidence>
<dbReference type="InterPro" id="IPR000014">
    <property type="entry name" value="PAS"/>
</dbReference>
<feature type="domain" description="PAC" evidence="3">
    <location>
        <begin position="313"/>
        <end position="365"/>
    </location>
</feature>
<keyword evidence="1" id="KW-0812">Transmembrane</keyword>
<feature type="transmembrane region" description="Helical" evidence="1">
    <location>
        <begin position="6"/>
        <end position="24"/>
    </location>
</feature>
<dbReference type="PROSITE" id="PS50112">
    <property type="entry name" value="PAS"/>
    <property type="match status" value="1"/>
</dbReference>
<evidence type="ECO:0000313" key="4">
    <source>
        <dbReference type="EMBL" id="BBO92326.1"/>
    </source>
</evidence>
<keyword evidence="1" id="KW-0472">Membrane</keyword>
<evidence type="ECO:0000259" key="3">
    <source>
        <dbReference type="PROSITE" id="PS50113"/>
    </source>
</evidence>
<dbReference type="SUPFAM" id="SSF55785">
    <property type="entry name" value="PYP-like sensor domain (PAS domain)"/>
    <property type="match status" value="1"/>
</dbReference>
<dbReference type="Pfam" id="PF16927">
    <property type="entry name" value="HisKA_7TM"/>
    <property type="match status" value="1"/>
</dbReference>
<dbReference type="NCBIfam" id="TIGR00229">
    <property type="entry name" value="sensory_box"/>
    <property type="match status" value="1"/>
</dbReference>
<gene>
    <name evidence="4" type="ORF">DSCOOX_55060</name>
</gene>
<dbReference type="EMBL" id="AP021879">
    <property type="protein sequence ID" value="BBO92326.1"/>
    <property type="molecule type" value="Genomic_DNA"/>
</dbReference>
<organism evidence="4 5">
    <name type="scientific">Desulfosarcina ovata subsp. ovata</name>
    <dbReference type="NCBI Taxonomy" id="2752305"/>
    <lineage>
        <taxon>Bacteria</taxon>
        <taxon>Pseudomonadati</taxon>
        <taxon>Thermodesulfobacteriota</taxon>
        <taxon>Desulfobacteria</taxon>
        <taxon>Desulfobacterales</taxon>
        <taxon>Desulfosarcinaceae</taxon>
        <taxon>Desulfosarcina</taxon>
    </lineage>
</organism>
<feature type="transmembrane region" description="Helical" evidence="1">
    <location>
        <begin position="31"/>
        <end position="47"/>
    </location>
</feature>
<dbReference type="Pfam" id="PF13426">
    <property type="entry name" value="PAS_9"/>
    <property type="match status" value="1"/>
</dbReference>
<feature type="transmembrane region" description="Helical" evidence="1">
    <location>
        <begin position="97"/>
        <end position="123"/>
    </location>
</feature>
<evidence type="ECO:0000256" key="1">
    <source>
        <dbReference type="SAM" id="Phobius"/>
    </source>
</evidence>
<keyword evidence="1" id="KW-1133">Transmembrane helix</keyword>
<feature type="transmembrane region" description="Helical" evidence="1">
    <location>
        <begin position="143"/>
        <end position="163"/>
    </location>
</feature>
<evidence type="ECO:0000259" key="2">
    <source>
        <dbReference type="PROSITE" id="PS50112"/>
    </source>
</evidence>
<feature type="transmembrane region" description="Helical" evidence="1">
    <location>
        <begin position="175"/>
        <end position="195"/>
    </location>
</feature>
<dbReference type="RefSeq" id="WP_155313086.1">
    <property type="nucleotide sequence ID" value="NZ_AP021879.1"/>
</dbReference>
<dbReference type="CDD" id="cd00130">
    <property type="entry name" value="PAS"/>
    <property type="match status" value="1"/>
</dbReference>